<comment type="caution">
    <text evidence="2">The sequence shown here is derived from an EMBL/GenBank/DDBJ whole genome shotgun (WGS) entry which is preliminary data.</text>
</comment>
<dbReference type="CDD" id="cd21810">
    <property type="entry name" value="ABC-2_lan_permease_NisG-like"/>
    <property type="match status" value="1"/>
</dbReference>
<accession>A0A1V9QT35</accession>
<dbReference type="EMBL" id="NBEB01000099">
    <property type="protein sequence ID" value="OQQ82017.1"/>
    <property type="molecule type" value="Genomic_DNA"/>
</dbReference>
<keyword evidence="1" id="KW-1133">Transmembrane helix</keyword>
<keyword evidence="1" id="KW-0812">Transmembrane</keyword>
<organism evidence="2 3">
    <name type="scientific">Ligilactobacillus salivarius</name>
    <dbReference type="NCBI Taxonomy" id="1624"/>
    <lineage>
        <taxon>Bacteria</taxon>
        <taxon>Bacillati</taxon>
        <taxon>Bacillota</taxon>
        <taxon>Bacilli</taxon>
        <taxon>Lactobacillales</taxon>
        <taxon>Lactobacillaceae</taxon>
        <taxon>Ligilactobacillus</taxon>
    </lineage>
</organism>
<evidence type="ECO:0000313" key="2">
    <source>
        <dbReference type="EMBL" id="OQQ82017.1"/>
    </source>
</evidence>
<dbReference type="Proteomes" id="UP000192638">
    <property type="component" value="Unassembled WGS sequence"/>
</dbReference>
<sequence>MIRSELLKLKSSPTIYLLVSFTIFEIASAYGYLYWHRNLLTYKNVVLVFALAYPSLISVVTNICFEQEREANNFQEVRKYSQVKLLTIKTLILDLLLWWISFFVWWIISYSIAQVKLGIISGIAMWLLIVLLNHSHMFLYMVTNKYINLVFSLVEILFIIFASNKTLMSAYWCFVAWPINYLIHADNSKLYFSTMWILILTILDYFIFRSIELERID</sequence>
<feature type="transmembrane region" description="Helical" evidence="1">
    <location>
        <begin position="114"/>
        <end position="134"/>
    </location>
</feature>
<evidence type="ECO:0008006" key="4">
    <source>
        <dbReference type="Google" id="ProtNLM"/>
    </source>
</evidence>
<gene>
    <name evidence="2" type="ORF">B6U60_09380</name>
</gene>
<feature type="transmembrane region" description="Helical" evidence="1">
    <location>
        <begin position="45"/>
        <end position="65"/>
    </location>
</feature>
<dbReference type="RefSeq" id="WP_081531060.1">
    <property type="nucleotide sequence ID" value="NZ_NBEB01000099.1"/>
</dbReference>
<reference evidence="2 3" key="1">
    <citation type="submission" date="2017-03" db="EMBL/GenBank/DDBJ databases">
        <title>Phylogenomics and comparative genomics of Lactobacillus salivarius, a mammalian gut commensal.</title>
        <authorList>
            <person name="Harris H.M."/>
        </authorList>
    </citation>
    <scope>NUCLEOTIDE SEQUENCE [LARGE SCALE GENOMIC DNA]</scope>
    <source>
        <strain evidence="2 3">LMG 14477</strain>
    </source>
</reference>
<evidence type="ECO:0000313" key="3">
    <source>
        <dbReference type="Proteomes" id="UP000192638"/>
    </source>
</evidence>
<protein>
    <recommendedName>
        <fullName evidence="4">ABC transporter permease</fullName>
    </recommendedName>
</protein>
<keyword evidence="1" id="KW-0472">Membrane</keyword>
<feature type="transmembrane region" description="Helical" evidence="1">
    <location>
        <begin position="12"/>
        <end position="33"/>
    </location>
</feature>
<evidence type="ECO:0000256" key="1">
    <source>
        <dbReference type="SAM" id="Phobius"/>
    </source>
</evidence>
<dbReference type="AlphaFoldDB" id="A0A1V9QT35"/>
<proteinExistence type="predicted"/>
<feature type="transmembrane region" description="Helical" evidence="1">
    <location>
        <begin position="190"/>
        <end position="208"/>
    </location>
</feature>
<name>A0A1V9QT35_9LACO</name>
<dbReference type="InterPro" id="IPR049527">
    <property type="entry name" value="ABC_permease_NisG-like"/>
</dbReference>
<feature type="transmembrane region" description="Helical" evidence="1">
    <location>
        <begin position="86"/>
        <end position="108"/>
    </location>
</feature>